<reference evidence="11" key="1">
    <citation type="journal article" date="2014" name="Int. J. Syst. Evol. Microbiol.">
        <title>Complete genome sequence of Corynebacterium casei LMG S-19264T (=DSM 44701T), isolated from a smear-ripened cheese.</title>
        <authorList>
            <consortium name="US DOE Joint Genome Institute (JGI-PGF)"/>
            <person name="Walter F."/>
            <person name="Albersmeier A."/>
            <person name="Kalinowski J."/>
            <person name="Ruckert C."/>
        </authorList>
    </citation>
    <scope>NUCLEOTIDE SEQUENCE</scope>
    <source>
        <strain evidence="11">JCM 3051</strain>
    </source>
</reference>
<feature type="domain" description="CBM-cenC" evidence="9">
    <location>
        <begin position="42"/>
        <end position="150"/>
    </location>
</feature>
<dbReference type="PROSITE" id="PS00698">
    <property type="entry name" value="GH9_3"/>
    <property type="match status" value="1"/>
</dbReference>
<evidence type="ECO:0000256" key="6">
    <source>
        <dbReference type="PROSITE-ProRule" id="PRU10060"/>
    </source>
</evidence>
<evidence type="ECO:0000259" key="9">
    <source>
        <dbReference type="Pfam" id="PF02018"/>
    </source>
</evidence>
<dbReference type="GO" id="GO:0030245">
    <property type="term" value="P:cellulose catabolic process"/>
    <property type="evidence" value="ECO:0007669"/>
    <property type="project" value="UniProtKB-KW"/>
</dbReference>
<dbReference type="InterPro" id="IPR033126">
    <property type="entry name" value="Glyco_hydro_9_Asp/Glu_AS"/>
</dbReference>
<sequence length="821" mass="87828">MVRNPWRTGAPLLVLLLAAGALPVAAVPAQTALPQTAQEDEELVLNGTFDETHKPWWSNAGMTPDVSTGELCVDVPDVADPWNAIVGQNDLALRPGGRYTLTLTARADRAFELRPRVQPTDGGAAYLSTGTPVGTTPRTVSFTFTAPEGELPVNNTLQLHLGGQGAATVCLDDVSLVGPPYRYVPDTGPAVKVNQAGYLPRGPKHATVVTAATKPQPWRLEAADGAVLATGRTTPRGTDPTSGENVHTVDFSRYRGTARGARLTTGGVTSHPFDVAADVYQDLRTDAMRFFYTNRSGVAIDGDVAGQEYARPAGHVGVAPNQGDQAVPCQEPKPWMDDWTCDYTLDVTGGWYDAGDHGKYVVNGGIATHQLLSAYERTLHARVVDDGALGDSTLHVPERGNGVPDVLDEARWNLEFMLAMQVPAGEPLAGMAHHKVHDVAWTGLPLLPSADPQPRALHRPSTAATLNLAAVAATGARLWEDLDPAFADELLTAARTAYDAAQAHPDLFAPREDGESGGGPYADDEVSDELYWAAAELYLTTGEKRFRTDVLRSPLHRADVFTDGFYWGSVAALGRLDLATVPSRLPGRPLVRRSVVEAADHLVAQQRAEAFGQTYTPADGLYPWGSNSSMLNNQVVIATAFDLTGDPVYARSVVEGLDYLLGRNVLGTSYVTGYGTVYAQNQHSRWYAHSLDPALPAPPRGTVAGGPNSSLQDPVSGAWLEGCLPQWCYVDDIRAWAVNEITINWNSSLAWVASFVADLGDGAVTRGSDPETRPCHRHHLPGVHGPAHAEHPRAEHVVGVGVPQPLAGPLQGRRSELVGNH</sequence>
<dbReference type="InterPro" id="IPR003305">
    <property type="entry name" value="CenC_carb-bd"/>
</dbReference>
<gene>
    <name evidence="11" type="ORF">GCM10010102_37690</name>
</gene>
<evidence type="ECO:0000256" key="7">
    <source>
        <dbReference type="RuleBase" id="RU361166"/>
    </source>
</evidence>
<evidence type="ECO:0000259" key="10">
    <source>
        <dbReference type="Pfam" id="PF02927"/>
    </source>
</evidence>
<dbReference type="Gene3D" id="2.60.40.10">
    <property type="entry name" value="Immunoglobulins"/>
    <property type="match status" value="1"/>
</dbReference>
<name>A0A8H9GMA9_9MICO</name>
<dbReference type="SUPFAM" id="SSF49785">
    <property type="entry name" value="Galactose-binding domain-like"/>
    <property type="match status" value="1"/>
</dbReference>
<reference evidence="11" key="2">
    <citation type="submission" date="2020-09" db="EMBL/GenBank/DDBJ databases">
        <authorList>
            <person name="Sun Q."/>
            <person name="Ohkuma M."/>
        </authorList>
    </citation>
    <scope>NUCLEOTIDE SEQUENCE</scope>
    <source>
        <strain evidence="11">JCM 3051</strain>
    </source>
</reference>
<feature type="signal peptide" evidence="7">
    <location>
        <begin position="1"/>
        <end position="26"/>
    </location>
</feature>
<comment type="similarity">
    <text evidence="1 6 7">Belongs to the glycosyl hydrolase 9 (cellulase E) family.</text>
</comment>
<organism evidence="11 12">
    <name type="scientific">Promicromonospora citrea</name>
    <dbReference type="NCBI Taxonomy" id="43677"/>
    <lineage>
        <taxon>Bacteria</taxon>
        <taxon>Bacillati</taxon>
        <taxon>Actinomycetota</taxon>
        <taxon>Actinomycetes</taxon>
        <taxon>Micrococcales</taxon>
        <taxon>Promicromonosporaceae</taxon>
        <taxon>Promicromonospora</taxon>
    </lineage>
</organism>
<keyword evidence="12" id="KW-1185">Reference proteome</keyword>
<dbReference type="EMBL" id="BMPT01000018">
    <property type="protein sequence ID" value="GGM38603.1"/>
    <property type="molecule type" value="Genomic_DNA"/>
</dbReference>
<evidence type="ECO:0000256" key="4">
    <source>
        <dbReference type="ARBA" id="ARBA00023295"/>
    </source>
</evidence>
<evidence type="ECO:0000259" key="8">
    <source>
        <dbReference type="Pfam" id="PF00759"/>
    </source>
</evidence>
<dbReference type="GO" id="GO:0008810">
    <property type="term" value="F:cellulase activity"/>
    <property type="evidence" value="ECO:0007669"/>
    <property type="project" value="UniProtKB-EC"/>
</dbReference>
<keyword evidence="4 6" id="KW-0326">Glycosidase</keyword>
<protein>
    <recommendedName>
        <fullName evidence="7">Endoglucanase</fullName>
        <ecNumber evidence="7">3.2.1.4</ecNumber>
    </recommendedName>
</protein>
<dbReference type="InterPro" id="IPR001701">
    <property type="entry name" value="Glyco_hydro_9"/>
</dbReference>
<feature type="active site" evidence="6">
    <location>
        <position position="731"/>
    </location>
</feature>
<dbReference type="InterPro" id="IPR013783">
    <property type="entry name" value="Ig-like_fold"/>
</dbReference>
<dbReference type="Gene3D" id="1.50.10.10">
    <property type="match status" value="1"/>
</dbReference>
<evidence type="ECO:0000256" key="3">
    <source>
        <dbReference type="ARBA" id="ARBA00023277"/>
    </source>
</evidence>
<dbReference type="InterPro" id="IPR004197">
    <property type="entry name" value="Cellulase_Ig-like"/>
</dbReference>
<dbReference type="SUPFAM" id="SSF81296">
    <property type="entry name" value="E set domains"/>
    <property type="match status" value="1"/>
</dbReference>
<dbReference type="PANTHER" id="PTHR22298">
    <property type="entry name" value="ENDO-1,4-BETA-GLUCANASE"/>
    <property type="match status" value="1"/>
</dbReference>
<evidence type="ECO:0000256" key="2">
    <source>
        <dbReference type="ARBA" id="ARBA00022801"/>
    </source>
</evidence>
<dbReference type="Gene3D" id="2.60.120.260">
    <property type="entry name" value="Galactose-binding domain-like"/>
    <property type="match status" value="1"/>
</dbReference>
<keyword evidence="7" id="KW-0732">Signal</keyword>
<dbReference type="InterPro" id="IPR014756">
    <property type="entry name" value="Ig_E-set"/>
</dbReference>
<keyword evidence="3 6" id="KW-0119">Carbohydrate metabolism</keyword>
<dbReference type="Proteomes" id="UP000655589">
    <property type="component" value="Unassembled WGS sequence"/>
</dbReference>
<feature type="chain" id="PRO_5039750394" description="Endoglucanase" evidence="7">
    <location>
        <begin position="27"/>
        <end position="821"/>
    </location>
</feature>
<proteinExistence type="inferred from homology"/>
<evidence type="ECO:0000256" key="1">
    <source>
        <dbReference type="ARBA" id="ARBA00007072"/>
    </source>
</evidence>
<dbReference type="Pfam" id="PF00759">
    <property type="entry name" value="Glyco_hydro_9"/>
    <property type="match status" value="1"/>
</dbReference>
<feature type="active site" evidence="6">
    <location>
        <position position="740"/>
    </location>
</feature>
<feature type="domain" description="Cellulase Ig-like" evidence="10">
    <location>
        <begin position="187"/>
        <end position="269"/>
    </location>
</feature>
<accession>A0A8H9GMA9</accession>
<dbReference type="InterPro" id="IPR008928">
    <property type="entry name" value="6-hairpin_glycosidase_sf"/>
</dbReference>
<feature type="domain" description="Glycoside hydrolase family 9" evidence="8">
    <location>
        <begin position="280"/>
        <end position="752"/>
    </location>
</feature>
<dbReference type="Pfam" id="PF02927">
    <property type="entry name" value="CelD_N"/>
    <property type="match status" value="1"/>
</dbReference>
<evidence type="ECO:0000313" key="12">
    <source>
        <dbReference type="Proteomes" id="UP000655589"/>
    </source>
</evidence>
<dbReference type="InterPro" id="IPR012341">
    <property type="entry name" value="6hp_glycosidase-like_sf"/>
</dbReference>
<dbReference type="Pfam" id="PF02018">
    <property type="entry name" value="CBM_4_9"/>
    <property type="match status" value="1"/>
</dbReference>
<dbReference type="EC" id="3.2.1.4" evidence="7"/>
<dbReference type="CDD" id="cd02850">
    <property type="entry name" value="E_set_Cellulase_N"/>
    <property type="match status" value="1"/>
</dbReference>
<keyword evidence="7" id="KW-0136">Cellulose degradation</keyword>
<dbReference type="SUPFAM" id="SSF48208">
    <property type="entry name" value="Six-hairpin glycosidases"/>
    <property type="match status" value="1"/>
</dbReference>
<keyword evidence="2 6" id="KW-0378">Hydrolase</keyword>
<comment type="caution">
    <text evidence="11">The sequence shown here is derived from an EMBL/GenBank/DDBJ whole genome shotgun (WGS) entry which is preliminary data.</text>
</comment>
<keyword evidence="5 6" id="KW-0624">Polysaccharide degradation</keyword>
<evidence type="ECO:0000313" key="11">
    <source>
        <dbReference type="EMBL" id="GGM38603.1"/>
    </source>
</evidence>
<evidence type="ECO:0000256" key="5">
    <source>
        <dbReference type="ARBA" id="ARBA00023326"/>
    </source>
</evidence>
<comment type="catalytic activity">
    <reaction evidence="7">
        <text>Endohydrolysis of (1-&gt;4)-beta-D-glucosidic linkages in cellulose, lichenin and cereal beta-D-glucans.</text>
        <dbReference type="EC" id="3.2.1.4"/>
    </reaction>
</comment>
<dbReference type="InterPro" id="IPR008979">
    <property type="entry name" value="Galactose-bd-like_sf"/>
</dbReference>
<dbReference type="AlphaFoldDB" id="A0A8H9GMA9"/>